<gene>
    <name evidence="2" type="ORF">NPIL_54341</name>
</gene>
<organism evidence="2 3">
    <name type="scientific">Nephila pilipes</name>
    <name type="common">Giant wood spider</name>
    <name type="synonym">Nephila maculata</name>
    <dbReference type="NCBI Taxonomy" id="299642"/>
    <lineage>
        <taxon>Eukaryota</taxon>
        <taxon>Metazoa</taxon>
        <taxon>Ecdysozoa</taxon>
        <taxon>Arthropoda</taxon>
        <taxon>Chelicerata</taxon>
        <taxon>Arachnida</taxon>
        <taxon>Araneae</taxon>
        <taxon>Araneomorphae</taxon>
        <taxon>Entelegynae</taxon>
        <taxon>Araneoidea</taxon>
        <taxon>Nephilidae</taxon>
        <taxon>Nephila</taxon>
    </lineage>
</organism>
<reference evidence="2" key="1">
    <citation type="submission" date="2020-08" db="EMBL/GenBank/DDBJ databases">
        <title>Multicomponent nature underlies the extraordinary mechanical properties of spider dragline silk.</title>
        <authorList>
            <person name="Kono N."/>
            <person name="Nakamura H."/>
            <person name="Mori M."/>
            <person name="Yoshida Y."/>
            <person name="Ohtoshi R."/>
            <person name="Malay A.D."/>
            <person name="Moran D.A.P."/>
            <person name="Tomita M."/>
            <person name="Numata K."/>
            <person name="Arakawa K."/>
        </authorList>
    </citation>
    <scope>NUCLEOTIDE SEQUENCE</scope>
</reference>
<dbReference type="Proteomes" id="UP000887013">
    <property type="component" value="Unassembled WGS sequence"/>
</dbReference>
<evidence type="ECO:0000313" key="2">
    <source>
        <dbReference type="EMBL" id="GFS53784.1"/>
    </source>
</evidence>
<evidence type="ECO:0000313" key="3">
    <source>
        <dbReference type="Proteomes" id="UP000887013"/>
    </source>
</evidence>
<dbReference type="EMBL" id="BMAW01092226">
    <property type="protein sequence ID" value="GFS53784.1"/>
    <property type="molecule type" value="Genomic_DNA"/>
</dbReference>
<comment type="caution">
    <text evidence="2">The sequence shown here is derived from an EMBL/GenBank/DDBJ whole genome shotgun (WGS) entry which is preliminary data.</text>
</comment>
<feature type="region of interest" description="Disordered" evidence="1">
    <location>
        <begin position="61"/>
        <end position="85"/>
    </location>
</feature>
<sequence>MRHSIINTDTLDPDPVLRCMPTKWTRMLSGKDKALLVKLFYMNEELATVALRKLRLQKNMKTGKRPFNNGRPHKASSGIGGNWIV</sequence>
<proteinExistence type="predicted"/>
<name>A0A8X6JB21_NEPPI</name>
<protein>
    <submittedName>
        <fullName evidence="2">Uncharacterized protein</fullName>
    </submittedName>
</protein>
<dbReference type="AlphaFoldDB" id="A0A8X6JB21"/>
<dbReference type="OrthoDB" id="9979538at2759"/>
<accession>A0A8X6JB21</accession>
<keyword evidence="3" id="KW-1185">Reference proteome</keyword>
<evidence type="ECO:0000256" key="1">
    <source>
        <dbReference type="SAM" id="MobiDB-lite"/>
    </source>
</evidence>